<feature type="domain" description="Alcohol dehydrogenase-like N-terminal" evidence="5">
    <location>
        <begin position="32"/>
        <end position="146"/>
    </location>
</feature>
<keyword evidence="4" id="KW-0560">Oxidoreductase</keyword>
<keyword evidence="3" id="KW-0862">Zinc</keyword>
<evidence type="ECO:0000313" key="7">
    <source>
        <dbReference type="Proteomes" id="UP000038010"/>
    </source>
</evidence>
<evidence type="ECO:0000259" key="5">
    <source>
        <dbReference type="Pfam" id="PF08240"/>
    </source>
</evidence>
<dbReference type="InterPro" id="IPR011032">
    <property type="entry name" value="GroES-like_sf"/>
</dbReference>
<dbReference type="InterPro" id="IPR013154">
    <property type="entry name" value="ADH-like_N"/>
</dbReference>
<evidence type="ECO:0000256" key="2">
    <source>
        <dbReference type="ARBA" id="ARBA00022723"/>
    </source>
</evidence>
<dbReference type="EMBL" id="LFJN01000006">
    <property type="protein sequence ID" value="KPI42926.1"/>
    <property type="molecule type" value="Genomic_DNA"/>
</dbReference>
<keyword evidence="2" id="KW-0479">Metal-binding</keyword>
<dbReference type="RefSeq" id="XP_018002889.1">
    <property type="nucleotide sequence ID" value="XM_018141647.1"/>
</dbReference>
<dbReference type="Gene3D" id="3.40.50.720">
    <property type="entry name" value="NAD(P)-binding Rossmann-like Domain"/>
    <property type="match status" value="1"/>
</dbReference>
<dbReference type="PANTHER" id="PTHR42940:SF8">
    <property type="entry name" value="VACUOLAR PROTEIN SORTING-ASSOCIATED PROTEIN 11"/>
    <property type="match status" value="1"/>
</dbReference>
<evidence type="ECO:0000256" key="1">
    <source>
        <dbReference type="ARBA" id="ARBA00001947"/>
    </source>
</evidence>
<dbReference type="OrthoDB" id="256333at2759"/>
<dbReference type="STRING" id="1664694.A0A0N1H849"/>
<dbReference type="Proteomes" id="UP000038010">
    <property type="component" value="Unassembled WGS sequence"/>
</dbReference>
<dbReference type="Pfam" id="PF08240">
    <property type="entry name" value="ADH_N"/>
    <property type="match status" value="1"/>
</dbReference>
<comment type="cofactor">
    <cofactor evidence="1">
        <name>Zn(2+)</name>
        <dbReference type="ChEBI" id="CHEBI:29105"/>
    </cofactor>
</comment>
<accession>A0A0N1H849</accession>
<dbReference type="SUPFAM" id="SSF50129">
    <property type="entry name" value="GroES-like"/>
    <property type="match status" value="1"/>
</dbReference>
<keyword evidence="7" id="KW-1185">Reference proteome</keyword>
<name>A0A0N1H849_9EURO</name>
<dbReference type="AlphaFoldDB" id="A0A0N1H849"/>
<proteinExistence type="predicted"/>
<dbReference type="GO" id="GO:0016491">
    <property type="term" value="F:oxidoreductase activity"/>
    <property type="evidence" value="ECO:0007669"/>
    <property type="project" value="UniProtKB-KW"/>
</dbReference>
<dbReference type="Gene3D" id="3.90.180.10">
    <property type="entry name" value="Medium-chain alcohol dehydrogenases, catalytic domain"/>
    <property type="match status" value="1"/>
</dbReference>
<reference evidence="6 7" key="1">
    <citation type="submission" date="2015-06" db="EMBL/GenBank/DDBJ databases">
        <title>Draft genome of the ant-associated black yeast Phialophora attae CBS 131958.</title>
        <authorList>
            <person name="Moreno L.F."/>
            <person name="Stielow B.J."/>
            <person name="de Hoog S."/>
            <person name="Vicente V.A."/>
            <person name="Weiss V.A."/>
            <person name="de Vries M."/>
            <person name="Cruz L.M."/>
            <person name="Souza E.M."/>
        </authorList>
    </citation>
    <scope>NUCLEOTIDE SEQUENCE [LARGE SCALE GENOMIC DNA]</scope>
    <source>
        <strain evidence="6 7">CBS 131958</strain>
    </source>
</reference>
<dbReference type="GeneID" id="28733527"/>
<protein>
    <submittedName>
        <fullName evidence="6">Alcohol dehydrogenase</fullName>
    </submittedName>
</protein>
<evidence type="ECO:0000256" key="3">
    <source>
        <dbReference type="ARBA" id="ARBA00022833"/>
    </source>
</evidence>
<organism evidence="6 7">
    <name type="scientific">Cyphellophora attinorum</name>
    <dbReference type="NCBI Taxonomy" id="1664694"/>
    <lineage>
        <taxon>Eukaryota</taxon>
        <taxon>Fungi</taxon>
        <taxon>Dikarya</taxon>
        <taxon>Ascomycota</taxon>
        <taxon>Pezizomycotina</taxon>
        <taxon>Eurotiomycetes</taxon>
        <taxon>Chaetothyriomycetidae</taxon>
        <taxon>Chaetothyriales</taxon>
        <taxon>Cyphellophoraceae</taxon>
        <taxon>Cyphellophora</taxon>
    </lineage>
</organism>
<dbReference type="VEuPathDB" id="FungiDB:AB675_1735"/>
<evidence type="ECO:0000313" key="6">
    <source>
        <dbReference type="EMBL" id="KPI42926.1"/>
    </source>
</evidence>
<dbReference type="PANTHER" id="PTHR42940">
    <property type="entry name" value="ALCOHOL DEHYDROGENASE 1-RELATED"/>
    <property type="match status" value="1"/>
</dbReference>
<gene>
    <name evidence="6" type="ORF">AB675_1735</name>
</gene>
<evidence type="ECO:0000256" key="4">
    <source>
        <dbReference type="ARBA" id="ARBA00023002"/>
    </source>
</evidence>
<sequence length="188" mass="20209">MAPSIPQTMKAIQLTGYKKPLELNEVPLPKVGENDLLIKIGAAGWCHTDYQVWEGVYKSETPIIQSHEPVGTIVAMGPKAEKAGKWKIGQRVGYLLFRHQCHTCAACKNYDEIRFCQKADHAGLDADGGMGEYSIGDADNAVLLPDEVPFEQAAPLMCAGATTWGGLERLELPPESYVGIVGIGGLGG</sequence>
<comment type="caution">
    <text evidence="6">The sequence shown here is derived from an EMBL/GenBank/DDBJ whole genome shotgun (WGS) entry which is preliminary data.</text>
</comment>
<dbReference type="GO" id="GO:0046872">
    <property type="term" value="F:metal ion binding"/>
    <property type="evidence" value="ECO:0007669"/>
    <property type="project" value="UniProtKB-KW"/>
</dbReference>